<accession>A0A3L8PUR1</accession>
<dbReference type="InterPro" id="IPR037066">
    <property type="entry name" value="Plug_dom_sf"/>
</dbReference>
<dbReference type="InterPro" id="IPR000531">
    <property type="entry name" value="Beta-barrel_TonB"/>
</dbReference>
<protein>
    <submittedName>
        <fullName evidence="17">TonB-dependent receptor</fullName>
    </submittedName>
</protein>
<sequence length="770" mass="85763">MSPTYKKSFITTAILAALSSVSTVTADELQDDASIERISVAGKRISFANNGASETMIEKEAPISSVLDVIDELPGININQGDAFGGDDWSTSITMRGFAINGNEQQIGMTIDGLPNGGSNYGGGSKANRYISIENLSTVNVSQGTADISSASLDALGGTLNFISKNPEIERETTIAYTAGDFQAKRFFVRHETGEIFDDTYAYVSYADTSTKRWSGSGSNGGTNGQHFEAKIVSDWDKLSITGRISYDDVHEDNYASVTLEQFKQDPDWDRLTWNWTGKPYIDQNFAEGWSTLRENTFAYLKFEYDVNDSLSLNVTPYYHKNKGRGDWIPPYLVVADKNKRAILDSNGNIQRYGFADKDGKPLAPATGCTASYTFPGNSGPALPPGCYPKDAVPVMSFRHTHYKKDRMGLTANTQWQLDNHDLLAGLWYEDTKRDESRDWHKVIDAQVYHHFDHDPYWIQYSNTFNITTLKWYLQDTMTYGDFTINAGINQYLVDLDKVNNFTGNTEAKIESDSDVLFSAGVVYKLTDEIELFGSYSQNFAAIKDTVLERDASALEDIQPETADNIDLGVRYFGDKLNLSATAYSIKFENRITFLPPNADTGEIDYIIGTNGSFINVGGVDSKGLELSVNYDINENFKLYGSYTYNDAEYTQSVPDPKIAIVKGKRVYDSVKNMWVLAANYYVDDLVIGLSNKYTGPRQAYQAKTDDYIITDLRVGYKLGFEGMGIKSMNLNFVVNNLFDKDYLSTGQGTGKKYFIGAPKTAALTLDFKF</sequence>
<feature type="chain" id="PRO_5018052929" evidence="14">
    <location>
        <begin position="27"/>
        <end position="770"/>
    </location>
</feature>
<dbReference type="Gene3D" id="2.40.170.20">
    <property type="entry name" value="TonB-dependent receptor, beta-barrel domain"/>
    <property type="match status" value="1"/>
</dbReference>
<evidence type="ECO:0000256" key="3">
    <source>
        <dbReference type="ARBA" id="ARBA00022452"/>
    </source>
</evidence>
<dbReference type="Pfam" id="PF00593">
    <property type="entry name" value="TonB_dep_Rec_b-barrel"/>
    <property type="match status" value="1"/>
</dbReference>
<keyword evidence="7" id="KW-0408">Iron</keyword>
<evidence type="ECO:0000256" key="9">
    <source>
        <dbReference type="ARBA" id="ARBA00023077"/>
    </source>
</evidence>
<comment type="similarity">
    <text evidence="12 13">Belongs to the TonB-dependent receptor family.</text>
</comment>
<evidence type="ECO:0000256" key="7">
    <source>
        <dbReference type="ARBA" id="ARBA00023004"/>
    </source>
</evidence>
<dbReference type="CDD" id="cd01347">
    <property type="entry name" value="ligand_gated_channel"/>
    <property type="match status" value="1"/>
</dbReference>
<feature type="signal peptide" evidence="14">
    <location>
        <begin position="1"/>
        <end position="26"/>
    </location>
</feature>
<organism evidence="17 18">
    <name type="scientific">Parashewanella curva</name>
    <dbReference type="NCBI Taxonomy" id="2338552"/>
    <lineage>
        <taxon>Bacteria</taxon>
        <taxon>Pseudomonadati</taxon>
        <taxon>Pseudomonadota</taxon>
        <taxon>Gammaproteobacteria</taxon>
        <taxon>Alteromonadales</taxon>
        <taxon>Shewanellaceae</taxon>
        <taxon>Parashewanella</taxon>
    </lineage>
</organism>
<evidence type="ECO:0000259" key="16">
    <source>
        <dbReference type="Pfam" id="PF07715"/>
    </source>
</evidence>
<evidence type="ECO:0000256" key="13">
    <source>
        <dbReference type="RuleBase" id="RU003357"/>
    </source>
</evidence>
<keyword evidence="11 12" id="KW-0998">Cell outer membrane</keyword>
<dbReference type="RefSeq" id="WP_121839528.1">
    <property type="nucleotide sequence ID" value="NZ_ML014791.1"/>
</dbReference>
<keyword evidence="18" id="KW-1185">Reference proteome</keyword>
<feature type="domain" description="TonB-dependent receptor-like beta-barrel" evidence="15">
    <location>
        <begin position="254"/>
        <end position="738"/>
    </location>
</feature>
<keyword evidence="17" id="KW-0675">Receptor</keyword>
<comment type="caution">
    <text evidence="17">The sequence shown here is derived from an EMBL/GenBank/DDBJ whole genome shotgun (WGS) entry which is preliminary data.</text>
</comment>
<keyword evidence="10 12" id="KW-0472">Membrane</keyword>
<dbReference type="PROSITE" id="PS52016">
    <property type="entry name" value="TONB_DEPENDENT_REC_3"/>
    <property type="match status" value="1"/>
</dbReference>
<evidence type="ECO:0000256" key="2">
    <source>
        <dbReference type="ARBA" id="ARBA00022448"/>
    </source>
</evidence>
<dbReference type="PANTHER" id="PTHR32552:SF89">
    <property type="entry name" value="CATECHOLATE SIDEROPHORE RECEPTOR FIU"/>
    <property type="match status" value="1"/>
</dbReference>
<keyword evidence="6 14" id="KW-0732">Signal</keyword>
<dbReference type="AlphaFoldDB" id="A0A3L8PUR1"/>
<keyword evidence="2 12" id="KW-0813">Transport</keyword>
<evidence type="ECO:0000256" key="5">
    <source>
        <dbReference type="ARBA" id="ARBA00022692"/>
    </source>
</evidence>
<gene>
    <name evidence="17" type="ORF">D5018_13515</name>
</gene>
<dbReference type="InterPro" id="IPR039426">
    <property type="entry name" value="TonB-dep_rcpt-like"/>
</dbReference>
<dbReference type="OrthoDB" id="15609at2"/>
<evidence type="ECO:0000256" key="10">
    <source>
        <dbReference type="ARBA" id="ARBA00023136"/>
    </source>
</evidence>
<keyword evidence="4" id="KW-0410">Iron transport</keyword>
<dbReference type="InterPro" id="IPR012910">
    <property type="entry name" value="Plug_dom"/>
</dbReference>
<evidence type="ECO:0000256" key="14">
    <source>
        <dbReference type="SAM" id="SignalP"/>
    </source>
</evidence>
<evidence type="ECO:0000256" key="6">
    <source>
        <dbReference type="ARBA" id="ARBA00022729"/>
    </source>
</evidence>
<dbReference type="PANTHER" id="PTHR32552">
    <property type="entry name" value="FERRICHROME IRON RECEPTOR-RELATED"/>
    <property type="match status" value="1"/>
</dbReference>
<evidence type="ECO:0000256" key="12">
    <source>
        <dbReference type="PROSITE-ProRule" id="PRU01360"/>
    </source>
</evidence>
<keyword evidence="8" id="KW-0406">Ion transport</keyword>
<dbReference type="EMBL" id="QZEI01000042">
    <property type="protein sequence ID" value="RLV59155.1"/>
    <property type="molecule type" value="Genomic_DNA"/>
</dbReference>
<keyword evidence="3 12" id="KW-1134">Transmembrane beta strand</keyword>
<keyword evidence="9 13" id="KW-0798">TonB box</keyword>
<proteinExistence type="inferred from homology"/>
<evidence type="ECO:0000256" key="1">
    <source>
        <dbReference type="ARBA" id="ARBA00004571"/>
    </source>
</evidence>
<dbReference type="GO" id="GO:0015344">
    <property type="term" value="F:siderophore uptake transmembrane transporter activity"/>
    <property type="evidence" value="ECO:0007669"/>
    <property type="project" value="TreeGrafter"/>
</dbReference>
<dbReference type="InterPro" id="IPR036942">
    <property type="entry name" value="Beta-barrel_TonB_sf"/>
</dbReference>
<dbReference type="Gene3D" id="2.170.130.10">
    <property type="entry name" value="TonB-dependent receptor, plug domain"/>
    <property type="match status" value="1"/>
</dbReference>
<dbReference type="Proteomes" id="UP000281474">
    <property type="component" value="Unassembled WGS sequence"/>
</dbReference>
<dbReference type="SUPFAM" id="SSF56935">
    <property type="entry name" value="Porins"/>
    <property type="match status" value="1"/>
</dbReference>
<evidence type="ECO:0000313" key="18">
    <source>
        <dbReference type="Proteomes" id="UP000281474"/>
    </source>
</evidence>
<dbReference type="GO" id="GO:0009279">
    <property type="term" value="C:cell outer membrane"/>
    <property type="evidence" value="ECO:0007669"/>
    <property type="project" value="UniProtKB-SubCell"/>
</dbReference>
<dbReference type="Pfam" id="PF07715">
    <property type="entry name" value="Plug"/>
    <property type="match status" value="1"/>
</dbReference>
<keyword evidence="5 12" id="KW-0812">Transmembrane</keyword>
<evidence type="ECO:0000259" key="15">
    <source>
        <dbReference type="Pfam" id="PF00593"/>
    </source>
</evidence>
<evidence type="ECO:0000256" key="4">
    <source>
        <dbReference type="ARBA" id="ARBA00022496"/>
    </source>
</evidence>
<evidence type="ECO:0000313" key="17">
    <source>
        <dbReference type="EMBL" id="RLV59155.1"/>
    </source>
</evidence>
<reference evidence="17 18" key="1">
    <citation type="submission" date="2018-09" db="EMBL/GenBank/DDBJ databases">
        <title>Phylogeny of the Shewanellaceae, and recommendation for two new genera, Pseudoshewanella and Parashewanella.</title>
        <authorList>
            <person name="Wang G."/>
        </authorList>
    </citation>
    <scope>NUCLEOTIDE SEQUENCE [LARGE SCALE GENOMIC DNA]</scope>
    <source>
        <strain evidence="17 18">C51</strain>
    </source>
</reference>
<evidence type="ECO:0000256" key="11">
    <source>
        <dbReference type="ARBA" id="ARBA00023237"/>
    </source>
</evidence>
<name>A0A3L8PUR1_9GAMM</name>
<evidence type="ECO:0000256" key="8">
    <source>
        <dbReference type="ARBA" id="ARBA00023065"/>
    </source>
</evidence>
<comment type="subcellular location">
    <subcellularLocation>
        <location evidence="1 12">Cell outer membrane</location>
        <topology evidence="1 12">Multi-pass membrane protein</topology>
    </subcellularLocation>
</comment>
<feature type="domain" description="TonB-dependent receptor plug" evidence="16">
    <location>
        <begin position="53"/>
        <end position="158"/>
    </location>
</feature>